<dbReference type="FunFam" id="3.30.70.330:FF:000589">
    <property type="entry name" value="RNA-binding protein-like"/>
    <property type="match status" value="1"/>
</dbReference>
<feature type="region of interest" description="Disordered" evidence="3">
    <location>
        <begin position="139"/>
        <end position="175"/>
    </location>
</feature>
<dbReference type="STRING" id="3983.A0A2C9WB45"/>
<evidence type="ECO:0000259" key="4">
    <source>
        <dbReference type="PROSITE" id="PS50102"/>
    </source>
</evidence>
<feature type="domain" description="RRM" evidence="4">
    <location>
        <begin position="303"/>
        <end position="380"/>
    </location>
</feature>
<evidence type="ECO:0000313" key="6">
    <source>
        <dbReference type="EMBL" id="OAY56918.1"/>
    </source>
</evidence>
<dbReference type="GO" id="GO:0005829">
    <property type="term" value="C:cytosol"/>
    <property type="evidence" value="ECO:0000318"/>
    <property type="project" value="GO_Central"/>
</dbReference>
<accession>A0A2C9WB45</accession>
<dbReference type="Proteomes" id="UP000091857">
    <property type="component" value="Chromosome 2"/>
</dbReference>
<proteinExistence type="predicted"/>
<protein>
    <recommendedName>
        <fullName evidence="8">NTF2 domain-containing protein</fullName>
    </recommendedName>
</protein>
<feature type="region of interest" description="Disordered" evidence="3">
    <location>
        <begin position="385"/>
        <end position="464"/>
    </location>
</feature>
<name>A0A2C9WB45_MANES</name>
<dbReference type="CDD" id="cd00590">
    <property type="entry name" value="RRM_SF"/>
    <property type="match status" value="1"/>
</dbReference>
<dbReference type="EMBL" id="CM004388">
    <property type="protein sequence ID" value="OAY56918.1"/>
    <property type="molecule type" value="Genomic_DNA"/>
</dbReference>
<feature type="compositionally biased region" description="Pro residues" evidence="3">
    <location>
        <begin position="161"/>
        <end position="172"/>
    </location>
</feature>
<dbReference type="PROSITE" id="PS50102">
    <property type="entry name" value="RRM"/>
    <property type="match status" value="1"/>
</dbReference>
<dbReference type="InterPro" id="IPR002075">
    <property type="entry name" value="NTF2_dom"/>
</dbReference>
<feature type="region of interest" description="Disordered" evidence="3">
    <location>
        <begin position="205"/>
        <end position="235"/>
    </location>
</feature>
<dbReference type="Gramene" id="Manes.02G055500.2.v8.1">
    <property type="protein sequence ID" value="Manes.02G055500.2.v8.1.CDS"/>
    <property type="gene ID" value="Manes.02G055500.v8.1"/>
</dbReference>
<comment type="caution">
    <text evidence="6">The sequence shown here is derived from an EMBL/GenBank/DDBJ whole genome shotgun (WGS) entry which is preliminary data.</text>
</comment>
<dbReference type="InterPro" id="IPR012677">
    <property type="entry name" value="Nucleotide-bd_a/b_plait_sf"/>
</dbReference>
<dbReference type="InterPro" id="IPR035979">
    <property type="entry name" value="RBD_domain_sf"/>
</dbReference>
<dbReference type="Pfam" id="PF02136">
    <property type="entry name" value="NTF2"/>
    <property type="match status" value="1"/>
</dbReference>
<dbReference type="SUPFAM" id="SSF54427">
    <property type="entry name" value="NTF2-like"/>
    <property type="match status" value="1"/>
</dbReference>
<keyword evidence="7" id="KW-1185">Reference proteome</keyword>
<evidence type="ECO:0000313" key="7">
    <source>
        <dbReference type="Proteomes" id="UP000091857"/>
    </source>
</evidence>
<organism evidence="6 7">
    <name type="scientific">Manihot esculenta</name>
    <name type="common">Cassava</name>
    <name type="synonym">Jatropha manihot</name>
    <dbReference type="NCBI Taxonomy" id="3983"/>
    <lineage>
        <taxon>Eukaryota</taxon>
        <taxon>Viridiplantae</taxon>
        <taxon>Streptophyta</taxon>
        <taxon>Embryophyta</taxon>
        <taxon>Tracheophyta</taxon>
        <taxon>Spermatophyta</taxon>
        <taxon>Magnoliopsida</taxon>
        <taxon>eudicotyledons</taxon>
        <taxon>Gunneridae</taxon>
        <taxon>Pentapetalae</taxon>
        <taxon>rosids</taxon>
        <taxon>fabids</taxon>
        <taxon>Malpighiales</taxon>
        <taxon>Euphorbiaceae</taxon>
        <taxon>Crotonoideae</taxon>
        <taxon>Manihoteae</taxon>
        <taxon>Manihot</taxon>
    </lineage>
</organism>
<feature type="region of interest" description="Disordered" evidence="3">
    <location>
        <begin position="265"/>
        <end position="300"/>
    </location>
</feature>
<feature type="compositionally biased region" description="Low complexity" evidence="3">
    <location>
        <begin position="217"/>
        <end position="228"/>
    </location>
</feature>
<feature type="compositionally biased region" description="Polar residues" evidence="3">
    <location>
        <begin position="207"/>
        <end position="216"/>
    </location>
</feature>
<feature type="compositionally biased region" description="Low complexity" evidence="3">
    <location>
        <begin position="151"/>
        <end position="160"/>
    </location>
</feature>
<dbReference type="OrthoDB" id="339151at2759"/>
<feature type="domain" description="NTF2" evidence="5">
    <location>
        <begin position="17"/>
        <end position="133"/>
    </location>
</feature>
<dbReference type="PANTHER" id="PTHR10693:SF52">
    <property type="entry name" value="RAS GTPASE-ACTIVATING BINDING-LIKE PROTEIN"/>
    <property type="match status" value="1"/>
</dbReference>
<dbReference type="InterPro" id="IPR039539">
    <property type="entry name" value="Ras_GTPase_bind_prot"/>
</dbReference>
<evidence type="ECO:0000256" key="3">
    <source>
        <dbReference type="SAM" id="MobiDB-lite"/>
    </source>
</evidence>
<dbReference type="GO" id="GO:0003729">
    <property type="term" value="F:mRNA binding"/>
    <property type="evidence" value="ECO:0000318"/>
    <property type="project" value="GO_Central"/>
</dbReference>
<dbReference type="AlphaFoldDB" id="A0A2C9WB45"/>
<dbReference type="Gene3D" id="3.10.450.50">
    <property type="match status" value="1"/>
</dbReference>
<dbReference type="Gene3D" id="3.30.70.330">
    <property type="match status" value="1"/>
</dbReference>
<dbReference type="Pfam" id="PF00076">
    <property type="entry name" value="RRM_1"/>
    <property type="match status" value="1"/>
</dbReference>
<dbReference type="InterPro" id="IPR018222">
    <property type="entry name" value="Nuclear_transport_factor_2_euk"/>
</dbReference>
<dbReference type="InterPro" id="IPR032710">
    <property type="entry name" value="NTF2-like_dom_sf"/>
</dbReference>
<dbReference type="FunFam" id="3.10.450.50:FF:000003">
    <property type="entry name" value="Nuclear transport factor 2 family protein"/>
    <property type="match status" value="1"/>
</dbReference>
<keyword evidence="1 2" id="KW-0694">RNA-binding</keyword>
<dbReference type="SMART" id="SM00360">
    <property type="entry name" value="RRM"/>
    <property type="match status" value="1"/>
</dbReference>
<dbReference type="PANTHER" id="PTHR10693">
    <property type="entry name" value="RAS GTPASE-ACTIVATING PROTEIN-BINDING PROTEIN"/>
    <property type="match status" value="1"/>
</dbReference>
<dbReference type="CDD" id="cd00780">
    <property type="entry name" value="NTF2"/>
    <property type="match status" value="1"/>
</dbReference>
<sequence>MAVPSAGNPTTPSAQLVGNAFVEQYYHILHTSPELVYRFYQDSSVLSRPDANGVMTSVATMQGINDKILSLNFKDYKAEIKTADAQKSYKEGVTVLVTGCLMGKDNLKRKFAQSFFLAPQDNGYFVLNDVFRYVEDDEPTENHSVNGIDNTPTVPSVPDSGPSPVPDPPAPDPATSIVEQDEKVDENIDNPVESDKQLINEKEVVVESQSHSNGNDSSIVVETSSSVSQEDTPKKSYASIVKVARGSSGPTKVYIPAVAAKVSPKKPESQSVSVAPATEGEASVPSSNGTPESSNLQEEAEGHSIYIRNLPYDMMPAQLEAEFKKFGPIKQGGIQVRYNKQQGYCFGFVEFHSLSSMNSAIQASPMTIGGRQAVIEIKRTSSRAADAVSSGRGRLPSGRAGFHSDSFRSRGNFGGSWGTGRNEFGTRGEFSGRGRSSNGRGEGYQQGRGRGGRSSGAKHNTNSA</sequence>
<dbReference type="SUPFAM" id="SSF54928">
    <property type="entry name" value="RNA-binding domain, RBD"/>
    <property type="match status" value="1"/>
</dbReference>
<evidence type="ECO:0000259" key="5">
    <source>
        <dbReference type="PROSITE" id="PS50177"/>
    </source>
</evidence>
<dbReference type="OMA" id="RKQFTQT"/>
<evidence type="ECO:0008006" key="8">
    <source>
        <dbReference type="Google" id="ProtNLM"/>
    </source>
</evidence>
<dbReference type="PROSITE" id="PS50177">
    <property type="entry name" value="NTF2_DOMAIN"/>
    <property type="match status" value="1"/>
</dbReference>
<evidence type="ECO:0000256" key="1">
    <source>
        <dbReference type="ARBA" id="ARBA00022884"/>
    </source>
</evidence>
<feature type="region of interest" description="Disordered" evidence="3">
    <location>
        <begin position="180"/>
        <end position="199"/>
    </location>
</feature>
<feature type="compositionally biased region" description="Polar residues" evidence="3">
    <location>
        <begin position="284"/>
        <end position="297"/>
    </location>
</feature>
<evidence type="ECO:0000256" key="2">
    <source>
        <dbReference type="PROSITE-ProRule" id="PRU00176"/>
    </source>
</evidence>
<dbReference type="InterPro" id="IPR000504">
    <property type="entry name" value="RRM_dom"/>
</dbReference>
<reference evidence="7" key="1">
    <citation type="journal article" date="2016" name="Nat. Biotechnol.">
        <title>Sequencing wild and cultivated cassava and related species reveals extensive interspecific hybridization and genetic diversity.</title>
        <authorList>
            <person name="Bredeson J.V."/>
            <person name="Lyons J.B."/>
            <person name="Prochnik S.E."/>
            <person name="Wu G.A."/>
            <person name="Ha C.M."/>
            <person name="Edsinger-Gonzales E."/>
            <person name="Grimwood J."/>
            <person name="Schmutz J."/>
            <person name="Rabbi I.Y."/>
            <person name="Egesi C."/>
            <person name="Nauluvula P."/>
            <person name="Lebot V."/>
            <person name="Ndunguru J."/>
            <person name="Mkamilo G."/>
            <person name="Bart R.S."/>
            <person name="Setter T.L."/>
            <person name="Gleadow R.M."/>
            <person name="Kulakow P."/>
            <person name="Ferguson M.E."/>
            <person name="Rounsley S."/>
            <person name="Rokhsar D.S."/>
        </authorList>
    </citation>
    <scope>NUCLEOTIDE SEQUENCE [LARGE SCALE GENOMIC DNA]</scope>
    <source>
        <strain evidence="7">cv. AM560-2</strain>
    </source>
</reference>
<feature type="compositionally biased region" description="Gly residues" evidence="3">
    <location>
        <begin position="440"/>
        <end position="454"/>
    </location>
</feature>
<gene>
    <name evidence="6" type="ORF">MANES_02G055500v8</name>
</gene>